<dbReference type="GO" id="GO:0006596">
    <property type="term" value="P:polyamine biosynthetic process"/>
    <property type="evidence" value="ECO:0007669"/>
    <property type="project" value="InterPro"/>
</dbReference>
<dbReference type="InterPro" id="IPR009006">
    <property type="entry name" value="Ala_racemase/Decarboxylase_C"/>
</dbReference>
<dbReference type="AlphaFoldDB" id="A0A2N0I2H5"/>
<keyword evidence="6" id="KW-1185">Reference proteome</keyword>
<feature type="domain" description="Orn/DAP/Arg decarboxylase 2 N-terminal" evidence="4">
    <location>
        <begin position="35"/>
        <end position="279"/>
    </location>
</feature>
<dbReference type="EMBL" id="PHUF01000002">
    <property type="protein sequence ID" value="PKB25371.1"/>
    <property type="molecule type" value="Genomic_DNA"/>
</dbReference>
<dbReference type="SUPFAM" id="SSF51419">
    <property type="entry name" value="PLP-binding barrel"/>
    <property type="match status" value="1"/>
</dbReference>
<evidence type="ECO:0000256" key="3">
    <source>
        <dbReference type="PIRSR" id="PIRSR600183-50"/>
    </source>
</evidence>
<comment type="caution">
    <text evidence="5">The sequence shown here is derived from an EMBL/GenBank/DDBJ whole genome shotgun (WGS) entry which is preliminary data.</text>
</comment>
<keyword evidence="2 3" id="KW-0663">Pyridoxal phosphate</keyword>
<dbReference type="Gene3D" id="2.40.37.10">
    <property type="entry name" value="Lyase, Ornithine Decarboxylase, Chain A, domain 1"/>
    <property type="match status" value="1"/>
</dbReference>
<dbReference type="RefSeq" id="WP_100865818.1">
    <property type="nucleotide sequence ID" value="NZ_PHUF01000002.1"/>
</dbReference>
<dbReference type="OrthoDB" id="9802241at2"/>
<dbReference type="GO" id="GO:0009089">
    <property type="term" value="P:lysine biosynthetic process via diaminopimelate"/>
    <property type="evidence" value="ECO:0007669"/>
    <property type="project" value="TreeGrafter"/>
</dbReference>
<comment type="cofactor">
    <cofactor evidence="1 3">
        <name>pyridoxal 5'-phosphate</name>
        <dbReference type="ChEBI" id="CHEBI:597326"/>
    </cofactor>
</comment>
<feature type="modified residue" description="N6-(pyridoxal phosphate)lysine" evidence="3">
    <location>
        <position position="55"/>
    </location>
</feature>
<dbReference type="InterPro" id="IPR002433">
    <property type="entry name" value="Orn_de-COase"/>
</dbReference>
<dbReference type="CDD" id="cd06843">
    <property type="entry name" value="PLPDE_III_PvsE_like"/>
    <property type="match status" value="1"/>
</dbReference>
<dbReference type="PANTHER" id="PTHR43727:SF2">
    <property type="entry name" value="GROUP IV DECARBOXYLASE"/>
    <property type="match status" value="1"/>
</dbReference>
<reference evidence="5 6" key="1">
    <citation type="submission" date="2017-11" db="EMBL/GenBank/DDBJ databases">
        <title>Genomic Encyclopedia of Type Strains, Phase III (KMG-III): the genomes of soil and plant-associated and newly described type strains.</title>
        <authorList>
            <person name="Whitman W."/>
        </authorList>
    </citation>
    <scope>NUCLEOTIDE SEQUENCE [LARGE SCALE GENOMIC DNA]</scope>
    <source>
        <strain evidence="5 6">CGMCC 1.12274</strain>
    </source>
</reference>
<accession>A0A2N0I2H5</accession>
<organism evidence="5 6">
    <name type="scientific">Novosphingobium kunmingense</name>
    <dbReference type="NCBI Taxonomy" id="1211806"/>
    <lineage>
        <taxon>Bacteria</taxon>
        <taxon>Pseudomonadati</taxon>
        <taxon>Pseudomonadota</taxon>
        <taxon>Alphaproteobacteria</taxon>
        <taxon>Sphingomonadales</taxon>
        <taxon>Sphingomonadaceae</taxon>
        <taxon>Novosphingobium</taxon>
    </lineage>
</organism>
<proteinExistence type="predicted"/>
<feature type="active site" description="Proton donor" evidence="3">
    <location>
        <position position="350"/>
    </location>
</feature>
<sequence>MSSEWNRIAAAARRAQGAASEPWCGYIYDLEILRQHASELVATLPANCDLFYAIKANSDYPILETLAPLVAGFEIASEGELAWVRARFPHLPVVFGGPGKTDAELAQALDTRLEYIHVESMGELVRLGLLARQRDVSQAILLRINLPLPEAPDVPLAMGGQATPFGIDAALLPECLQLLESFPELRLDGVHFHLLSGQLDAGAHLRLLEHYFRTLEGWEHAHGLSVRHVNVGGGIGVNYRDPARQFDWPGFARGLNRLIDRMDLSRWRIRFEIGRYLAASCGAYAMEVLDIKRCFGRTFVVGRGGTHHFRTPYAQGHSHPFFVLPIDRWSRPYPRLAATDEPVTIVGQLCTPKDVLATDISVDELRLGDLLIFTFAGAYAWHISHHDFLRHPHPEQIFLSAQESLNVAAE</sequence>
<evidence type="ECO:0000313" key="5">
    <source>
        <dbReference type="EMBL" id="PKB25371.1"/>
    </source>
</evidence>
<dbReference type="Pfam" id="PF02784">
    <property type="entry name" value="Orn_Arg_deC_N"/>
    <property type="match status" value="1"/>
</dbReference>
<dbReference type="PRINTS" id="PR01182">
    <property type="entry name" value="ORNDCRBXLASE"/>
</dbReference>
<dbReference type="PANTHER" id="PTHR43727">
    <property type="entry name" value="DIAMINOPIMELATE DECARBOXYLASE"/>
    <property type="match status" value="1"/>
</dbReference>
<dbReference type="InterPro" id="IPR022644">
    <property type="entry name" value="De-COase2_N"/>
</dbReference>
<evidence type="ECO:0000313" key="6">
    <source>
        <dbReference type="Proteomes" id="UP000232587"/>
    </source>
</evidence>
<dbReference type="PRINTS" id="PR01179">
    <property type="entry name" value="ODADCRBXLASE"/>
</dbReference>
<evidence type="ECO:0000256" key="2">
    <source>
        <dbReference type="ARBA" id="ARBA00022898"/>
    </source>
</evidence>
<gene>
    <name evidence="5" type="ORF">B0I00_0568</name>
</gene>
<dbReference type="InterPro" id="IPR000183">
    <property type="entry name" value="Orn/DAP/Arg_de-COase"/>
</dbReference>
<name>A0A2N0I2H5_9SPHN</name>
<dbReference type="Proteomes" id="UP000232587">
    <property type="component" value="Unassembled WGS sequence"/>
</dbReference>
<evidence type="ECO:0000259" key="4">
    <source>
        <dbReference type="Pfam" id="PF02784"/>
    </source>
</evidence>
<dbReference type="SUPFAM" id="SSF50621">
    <property type="entry name" value="Alanine racemase C-terminal domain-like"/>
    <property type="match status" value="1"/>
</dbReference>
<dbReference type="Gene3D" id="3.20.20.10">
    <property type="entry name" value="Alanine racemase"/>
    <property type="match status" value="1"/>
</dbReference>
<dbReference type="GO" id="GO:0008836">
    <property type="term" value="F:diaminopimelate decarboxylase activity"/>
    <property type="evidence" value="ECO:0007669"/>
    <property type="project" value="TreeGrafter"/>
</dbReference>
<evidence type="ECO:0000256" key="1">
    <source>
        <dbReference type="ARBA" id="ARBA00001933"/>
    </source>
</evidence>
<dbReference type="InterPro" id="IPR029066">
    <property type="entry name" value="PLP-binding_barrel"/>
</dbReference>
<protein>
    <submittedName>
        <fullName evidence="5">Diaminopimelate decarboxylase</fullName>
    </submittedName>
</protein>